<feature type="signal peptide" evidence="1">
    <location>
        <begin position="1"/>
        <end position="20"/>
    </location>
</feature>
<evidence type="ECO:0000313" key="3">
    <source>
        <dbReference type="Proteomes" id="UP000198384"/>
    </source>
</evidence>
<accession>A0A238VG13</accession>
<sequence>MRNSILYTFLLVFFSSIVYAQSSNPDISVGATYTIGEADYYKHINFPRNNFIIKNGGIANYNKVKGKTVVVTSINERKNGTLVATIKLTSEKKFFNSHKYVTVNINEAINNKELLIN</sequence>
<organism evidence="2 3">
    <name type="scientific">Lutibacter agarilyticus</name>
    <dbReference type="NCBI Taxonomy" id="1109740"/>
    <lineage>
        <taxon>Bacteria</taxon>
        <taxon>Pseudomonadati</taxon>
        <taxon>Bacteroidota</taxon>
        <taxon>Flavobacteriia</taxon>
        <taxon>Flavobacteriales</taxon>
        <taxon>Flavobacteriaceae</taxon>
        <taxon>Lutibacter</taxon>
    </lineage>
</organism>
<dbReference type="AlphaFoldDB" id="A0A238VG13"/>
<proteinExistence type="predicted"/>
<evidence type="ECO:0008006" key="4">
    <source>
        <dbReference type="Google" id="ProtNLM"/>
    </source>
</evidence>
<dbReference type="RefSeq" id="WP_089380033.1">
    <property type="nucleotide sequence ID" value="NZ_FZNT01000001.1"/>
</dbReference>
<dbReference type="OrthoDB" id="1446823at2"/>
<evidence type="ECO:0000256" key="1">
    <source>
        <dbReference type="SAM" id="SignalP"/>
    </source>
</evidence>
<feature type="chain" id="PRO_5012489366" description="Dihydroorotase" evidence="1">
    <location>
        <begin position="21"/>
        <end position="117"/>
    </location>
</feature>
<dbReference type="EMBL" id="FZNT01000001">
    <property type="protein sequence ID" value="SNR33342.1"/>
    <property type="molecule type" value="Genomic_DNA"/>
</dbReference>
<gene>
    <name evidence="2" type="ORF">SAMN06265371_101381</name>
</gene>
<keyword evidence="1" id="KW-0732">Signal</keyword>
<dbReference type="Proteomes" id="UP000198384">
    <property type="component" value="Unassembled WGS sequence"/>
</dbReference>
<protein>
    <recommendedName>
        <fullName evidence="4">Dihydroorotase</fullName>
    </recommendedName>
</protein>
<reference evidence="2 3" key="1">
    <citation type="submission" date="2017-06" db="EMBL/GenBank/DDBJ databases">
        <authorList>
            <person name="Kim H.J."/>
            <person name="Triplett B.A."/>
        </authorList>
    </citation>
    <scope>NUCLEOTIDE SEQUENCE [LARGE SCALE GENOMIC DNA]</scope>
    <source>
        <strain evidence="2 3">DSM 29150</strain>
    </source>
</reference>
<evidence type="ECO:0000313" key="2">
    <source>
        <dbReference type="EMBL" id="SNR33342.1"/>
    </source>
</evidence>
<name>A0A238VG13_9FLAO</name>
<keyword evidence="3" id="KW-1185">Reference proteome</keyword>